<keyword evidence="2 8" id="KW-0813">Transport</keyword>
<accession>U2C802</accession>
<comment type="similarity">
    <text evidence="8">Belongs to the TonB-dependent receptor family.</text>
</comment>
<dbReference type="Proteomes" id="UP000016496">
    <property type="component" value="Unassembled WGS sequence"/>
</dbReference>
<comment type="subcellular location">
    <subcellularLocation>
        <location evidence="1 8">Cell outer membrane</location>
        <topology evidence="1 8">Multi-pass membrane protein</topology>
    </subcellularLocation>
</comment>
<dbReference type="HOGENOM" id="CLU_004317_2_0_10"/>
<keyword evidence="6 8" id="KW-0472">Membrane</keyword>
<dbReference type="PANTHER" id="PTHR30069:SF29">
    <property type="entry name" value="HEMOGLOBIN AND HEMOGLOBIN-HAPTOGLOBIN-BINDING PROTEIN 1-RELATED"/>
    <property type="match status" value="1"/>
</dbReference>
<evidence type="ECO:0000256" key="6">
    <source>
        <dbReference type="ARBA" id="ARBA00023136"/>
    </source>
</evidence>
<evidence type="ECO:0000256" key="1">
    <source>
        <dbReference type="ARBA" id="ARBA00004571"/>
    </source>
</evidence>
<name>U2C802_9BACE</name>
<dbReference type="Gene3D" id="2.170.130.10">
    <property type="entry name" value="TonB-dependent receptor, plug domain"/>
    <property type="match status" value="1"/>
</dbReference>
<dbReference type="InterPro" id="IPR023997">
    <property type="entry name" value="TonB-dep_OMP_SusC/RagA_CS"/>
</dbReference>
<keyword evidence="4 8" id="KW-0812">Transmembrane</keyword>
<evidence type="ECO:0000313" key="10">
    <source>
        <dbReference type="EMBL" id="ERI86624.1"/>
    </source>
</evidence>
<dbReference type="Pfam" id="PF07715">
    <property type="entry name" value="Plug"/>
    <property type="match status" value="1"/>
</dbReference>
<evidence type="ECO:0000313" key="11">
    <source>
        <dbReference type="Proteomes" id="UP000016496"/>
    </source>
</evidence>
<dbReference type="InterPro" id="IPR012910">
    <property type="entry name" value="Plug_dom"/>
</dbReference>
<dbReference type="NCBIfam" id="TIGR04057">
    <property type="entry name" value="SusC_RagA_signa"/>
    <property type="match status" value="1"/>
</dbReference>
<dbReference type="PANTHER" id="PTHR30069">
    <property type="entry name" value="TONB-DEPENDENT OUTER MEMBRANE RECEPTOR"/>
    <property type="match status" value="1"/>
</dbReference>
<dbReference type="Gene3D" id="2.40.170.20">
    <property type="entry name" value="TonB-dependent receptor, beta-barrel domain"/>
    <property type="match status" value="1"/>
</dbReference>
<evidence type="ECO:0000256" key="7">
    <source>
        <dbReference type="ARBA" id="ARBA00023237"/>
    </source>
</evidence>
<dbReference type="EMBL" id="AWSV01000052">
    <property type="protein sequence ID" value="ERI86624.1"/>
    <property type="molecule type" value="Genomic_DNA"/>
</dbReference>
<evidence type="ECO:0000256" key="3">
    <source>
        <dbReference type="ARBA" id="ARBA00022452"/>
    </source>
</evidence>
<dbReference type="AlphaFoldDB" id="U2C802"/>
<dbReference type="SUPFAM" id="SSF49464">
    <property type="entry name" value="Carboxypeptidase regulatory domain-like"/>
    <property type="match status" value="1"/>
</dbReference>
<dbReference type="PROSITE" id="PS52016">
    <property type="entry name" value="TONB_DEPENDENT_REC_3"/>
    <property type="match status" value="1"/>
</dbReference>
<dbReference type="GO" id="GO:0015344">
    <property type="term" value="F:siderophore uptake transmembrane transporter activity"/>
    <property type="evidence" value="ECO:0007669"/>
    <property type="project" value="TreeGrafter"/>
</dbReference>
<keyword evidence="10" id="KW-0675">Receptor</keyword>
<gene>
    <name evidence="10" type="ORF">HMPREF1981_00855</name>
</gene>
<dbReference type="SUPFAM" id="SSF56935">
    <property type="entry name" value="Porins"/>
    <property type="match status" value="1"/>
</dbReference>
<keyword evidence="3 8" id="KW-1134">Transmembrane beta strand</keyword>
<dbReference type="InterPro" id="IPR036942">
    <property type="entry name" value="Beta-barrel_TonB_sf"/>
</dbReference>
<evidence type="ECO:0000259" key="9">
    <source>
        <dbReference type="Pfam" id="PF07715"/>
    </source>
</evidence>
<dbReference type="InterPro" id="IPR008969">
    <property type="entry name" value="CarboxyPept-like_regulatory"/>
</dbReference>
<organism evidence="10 11">
    <name type="scientific">Bacteroides pyogenes F0041</name>
    <dbReference type="NCBI Taxonomy" id="1321819"/>
    <lineage>
        <taxon>Bacteria</taxon>
        <taxon>Pseudomonadati</taxon>
        <taxon>Bacteroidota</taxon>
        <taxon>Bacteroidia</taxon>
        <taxon>Bacteroidales</taxon>
        <taxon>Bacteroidaceae</taxon>
        <taxon>Bacteroides</taxon>
    </lineage>
</organism>
<evidence type="ECO:0000256" key="2">
    <source>
        <dbReference type="ARBA" id="ARBA00022448"/>
    </source>
</evidence>
<dbReference type="NCBIfam" id="TIGR04056">
    <property type="entry name" value="OMP_RagA_SusC"/>
    <property type="match status" value="1"/>
</dbReference>
<dbReference type="GO" id="GO:0044718">
    <property type="term" value="P:siderophore transmembrane transport"/>
    <property type="evidence" value="ECO:0007669"/>
    <property type="project" value="TreeGrafter"/>
</dbReference>
<keyword evidence="7 8" id="KW-0998">Cell outer membrane</keyword>
<dbReference type="Gene3D" id="3.55.50.30">
    <property type="match status" value="1"/>
</dbReference>
<sequence>MTNKKKNQDFCQKCCSMCANTYKKSIFLAILLFTIPYLAFAQTTGQNVKLNFTDTPLSVVISDIEKQSGFKFFYNNDIDVTQRMSVQITSNDMHQVVSTLLKHTSIGYSISGQRIVLFAKKATANGKKTYTVNGVVNDANGPVIGATVSTKDGKGTITSLDGDFRLENIRIGDVLTVSYIGYQAKSIVFNGQEKLVVDLVEDTKTLDEVVVTALGIKRATKALSYNVQQVKTDDVTVNKDVNFINALSGKVAGVNINASSSGVGGASKVVMRGTKSITQSSNALYVIDGVPMFPQTKTGGMEFDAKGTTEPIADINPEDIESMSVLTGAAAAALYGSAAANGAIVITTKKGKEGRVQITVNSTTEVMDAFVLPKFQNRYGTGSLNSQANVLDRSWGRALNSSNYYGYSPADDYLKTGVTATESISLSTGTDKNQTYLSAAAVNSNGIIPNNKYDRYNFTFRNTTKFLNDKMTLDLGAGYVYQRDRNMINQGEYGNPLVGAYLFPRGNDWEAARMYKRYDESRKIDTQYWPVGDGGLTMQNPYWVNYRNLRENSKDRYMINANLHYQILDWLSVSGRVRLDNSINDYTEKYYATTNDQLTEGSKRGFYGINRTKDKQIYADALLSINKSFGNDWNLQANLGTSFSDMRTDLLGIGGPIADGSIPGEKQGLTNFFAVQHLSPSKTARNQDGWREQSQSVFGSAEIGYKSTYYLTLTGRNDWPSQLAGPKSVNKSFFYPSVGLSVILSEIIPNMPADLPYIKMRGSYASVGSPFMRFIANPSYEWHQKLYSWSNNTVYPVYNLKPERTDSYELGLTIRFLKHFDLDATFYSATTKNQTFDPKIGGGAYSKIYIQTGSIRNRGVELSLNFHKTWNKFTWNSGYTFSTNKNKILVLADNAINPDTGKEFSISTLDMNGLGGARFLLKKGGTMGDLYSRVDLKRDSNGAIYITPDNKITTSPITEEKNYIKLGSVLPKANMAWRNNFNWNNFHFGFLISARLGGIVFSRTQAVLDNFGVSEASAAARDKGYVIVNKGDYVNPETWYTTIGGGTSIPQYYTYSATNVRLQEASVGYTIPRKKLGNICDITCSLVGRNLWMIYNKAPFDPQNVATTGNFYDGIDYFMMPSLRSIGLSLNLKF</sequence>
<feature type="domain" description="TonB-dependent receptor plug" evidence="9">
    <location>
        <begin position="223"/>
        <end position="343"/>
    </location>
</feature>
<comment type="caution">
    <text evidence="10">The sequence shown here is derived from an EMBL/GenBank/DDBJ whole genome shotgun (WGS) entry which is preliminary data.</text>
</comment>
<dbReference type="InterPro" id="IPR039426">
    <property type="entry name" value="TonB-dep_rcpt-like"/>
</dbReference>
<dbReference type="InterPro" id="IPR023996">
    <property type="entry name" value="TonB-dep_OMP_SusC/RagA"/>
</dbReference>
<dbReference type="GO" id="GO:0009279">
    <property type="term" value="C:cell outer membrane"/>
    <property type="evidence" value="ECO:0007669"/>
    <property type="project" value="UniProtKB-SubCell"/>
</dbReference>
<proteinExistence type="inferred from homology"/>
<evidence type="ECO:0000256" key="8">
    <source>
        <dbReference type="PROSITE-ProRule" id="PRU01360"/>
    </source>
</evidence>
<dbReference type="InterPro" id="IPR037066">
    <property type="entry name" value="Plug_dom_sf"/>
</dbReference>
<protein>
    <submittedName>
        <fullName evidence="10">TonB-dependent receptor plug domain protein</fullName>
    </submittedName>
</protein>
<dbReference type="PATRIC" id="fig|1321819.3.peg.793"/>
<dbReference type="Pfam" id="PF13715">
    <property type="entry name" value="CarbopepD_reg_2"/>
    <property type="match status" value="1"/>
</dbReference>
<reference evidence="10 11" key="1">
    <citation type="submission" date="2013-08" db="EMBL/GenBank/DDBJ databases">
        <authorList>
            <person name="Weinstock G."/>
            <person name="Sodergren E."/>
            <person name="Wylie T."/>
            <person name="Fulton L."/>
            <person name="Fulton R."/>
            <person name="Fronick C."/>
            <person name="O'Laughlin M."/>
            <person name="Godfrey J."/>
            <person name="Miner T."/>
            <person name="Herter B."/>
            <person name="Appelbaum E."/>
            <person name="Cordes M."/>
            <person name="Lek S."/>
            <person name="Wollam A."/>
            <person name="Pepin K.H."/>
            <person name="Palsikar V.B."/>
            <person name="Mitreva M."/>
            <person name="Wilson R.K."/>
        </authorList>
    </citation>
    <scope>NUCLEOTIDE SEQUENCE [LARGE SCALE GENOMIC DNA]</scope>
    <source>
        <strain evidence="10 11">F0041</strain>
    </source>
</reference>
<evidence type="ECO:0000256" key="5">
    <source>
        <dbReference type="ARBA" id="ARBA00022729"/>
    </source>
</evidence>
<keyword evidence="5" id="KW-0732">Signal</keyword>
<evidence type="ECO:0000256" key="4">
    <source>
        <dbReference type="ARBA" id="ARBA00022692"/>
    </source>
</evidence>